<protein>
    <submittedName>
        <fullName evidence="13">Nuclear receptor domain-containing protein</fullName>
    </submittedName>
</protein>
<dbReference type="SUPFAM" id="SSF57716">
    <property type="entry name" value="Glucocorticoid receptor-like (DNA-binding domain)"/>
    <property type="match status" value="2"/>
</dbReference>
<accession>A0A914EB70</accession>
<organism evidence="12 13">
    <name type="scientific">Acrobeloides nanus</name>
    <dbReference type="NCBI Taxonomy" id="290746"/>
    <lineage>
        <taxon>Eukaryota</taxon>
        <taxon>Metazoa</taxon>
        <taxon>Ecdysozoa</taxon>
        <taxon>Nematoda</taxon>
        <taxon>Chromadorea</taxon>
        <taxon>Rhabditida</taxon>
        <taxon>Tylenchina</taxon>
        <taxon>Cephalobomorpha</taxon>
        <taxon>Cephaloboidea</taxon>
        <taxon>Cephalobidae</taxon>
        <taxon>Acrobeloides</taxon>
    </lineage>
</organism>
<dbReference type="PANTHER" id="PTHR45886">
    <property type="entry name" value="NUCLEAR HORMONE RECEPTOR FAMILY-RELATED-RELATED"/>
    <property type="match status" value="1"/>
</dbReference>
<feature type="region of interest" description="Disordered" evidence="10">
    <location>
        <begin position="430"/>
        <end position="454"/>
    </location>
</feature>
<keyword evidence="6" id="KW-0238">DNA-binding</keyword>
<feature type="compositionally biased region" description="Polar residues" evidence="10">
    <location>
        <begin position="435"/>
        <end position="454"/>
    </location>
</feature>
<evidence type="ECO:0000259" key="11">
    <source>
        <dbReference type="PROSITE" id="PS51030"/>
    </source>
</evidence>
<evidence type="ECO:0000313" key="13">
    <source>
        <dbReference type="WBParaSite" id="ACRNAN_scaffold6958.g14383.t1"/>
    </source>
</evidence>
<evidence type="ECO:0000256" key="1">
    <source>
        <dbReference type="ARBA" id="ARBA00005993"/>
    </source>
</evidence>
<dbReference type="GO" id="GO:0043565">
    <property type="term" value="F:sequence-specific DNA binding"/>
    <property type="evidence" value="ECO:0007669"/>
    <property type="project" value="InterPro"/>
</dbReference>
<dbReference type="PROSITE" id="PS51030">
    <property type="entry name" value="NUCLEAR_REC_DBD_2"/>
    <property type="match status" value="2"/>
</dbReference>
<feature type="compositionally biased region" description="Polar residues" evidence="10">
    <location>
        <begin position="37"/>
        <end position="49"/>
    </location>
</feature>
<evidence type="ECO:0000256" key="7">
    <source>
        <dbReference type="ARBA" id="ARBA00023163"/>
    </source>
</evidence>
<evidence type="ECO:0000256" key="4">
    <source>
        <dbReference type="ARBA" id="ARBA00022833"/>
    </source>
</evidence>
<keyword evidence="2" id="KW-0479">Metal-binding</keyword>
<dbReference type="PRINTS" id="PR00047">
    <property type="entry name" value="STROIDFINGER"/>
</dbReference>
<keyword evidence="12" id="KW-1185">Reference proteome</keyword>
<keyword evidence="8" id="KW-0675">Receptor</keyword>
<sequence length="769" mass="87786">MAENVSNNTFANWDLSSMAPEEMIQMLFQETLKEANKNQQKPSTSTKNDSNNEKVGIDPETIAALASRKTKLDPNLAAELYSKIVKKPRKQYTRNNPEIQKKPVGWRYYKKKMEEMPPEEREKYMAEWREKWRVREANPEYKLKKRIWSMRKMQNMSEEEKAKKRERRAKWWASLGPEEQKRRKEEYAKKEKERREKEKVNKEKKMTKKEQRWANMTEEERAREMEKEAARKNKGIPGSNLSLNQEEYEEIMSNDSLPALSTIHSENSCKICGRDVVGLHYGVQSCPKCAKHFQDTRSKNLTYVCKKKGNCPIIYVPKAPLCKACRYQKCLDMGMSETAKDRLEVMVVQRIWFSYGNFFATLVALHEQQPIHFLFASHLTQKIRAYKIQDGTLIRILCVAPHGRKNKPEILMISSFDVVAPHEIENQYMIKDPNEPSTSSIQVPTSKSGQKSSVGGTVEVIAKELDTTGFSETEGLASGSMDEGIIKLEPMEEEQEEMDMKHEPKFLPGTSSILNLDEKTLADRVGASPIVKIKSTRVSLEEEEIDLNRWPFKSFSEMVESLEQQSAMKANSSRLQEVESDMLEQAVTANVDEMDDSFTESNQVALPIPIFSSRLQPSTSNSLEQQKDESLFSEIVCEEDQLMTQNPESSLQIVKNGRLVNIPAARVNGKNVKIASKSEASIQDLPDLLSTITSSKNCVVCGRKNANQNFGVQACAVCAKVFHGMKSKKMFYVCPTGNKCLVRHNPGMPLCKACQYQKCLDLGMSYDKV</sequence>
<keyword evidence="4" id="KW-0862">Zinc</keyword>
<evidence type="ECO:0000313" key="12">
    <source>
        <dbReference type="Proteomes" id="UP000887540"/>
    </source>
</evidence>
<evidence type="ECO:0000256" key="9">
    <source>
        <dbReference type="ARBA" id="ARBA00023242"/>
    </source>
</evidence>
<dbReference type="Gene3D" id="3.30.50.10">
    <property type="entry name" value="Erythroid Transcription Factor GATA-1, subunit A"/>
    <property type="match status" value="2"/>
</dbReference>
<proteinExistence type="inferred from homology"/>
<evidence type="ECO:0000256" key="5">
    <source>
        <dbReference type="ARBA" id="ARBA00023015"/>
    </source>
</evidence>
<evidence type="ECO:0000256" key="2">
    <source>
        <dbReference type="ARBA" id="ARBA00022723"/>
    </source>
</evidence>
<keyword evidence="7" id="KW-0804">Transcription</keyword>
<feature type="region of interest" description="Disordered" evidence="10">
    <location>
        <begin position="26"/>
        <end position="60"/>
    </location>
</feature>
<keyword evidence="3" id="KW-0863">Zinc-finger</keyword>
<feature type="domain" description="Nuclear receptor" evidence="11">
    <location>
        <begin position="266"/>
        <end position="342"/>
    </location>
</feature>
<dbReference type="AlphaFoldDB" id="A0A914EB70"/>
<dbReference type="Proteomes" id="UP000887540">
    <property type="component" value="Unplaced"/>
</dbReference>
<dbReference type="PANTHER" id="PTHR45886:SF18">
    <property type="entry name" value="NR LBD DOMAIN-CONTAINING PROTEIN-RELATED"/>
    <property type="match status" value="1"/>
</dbReference>
<keyword evidence="5" id="KW-0805">Transcription regulation</keyword>
<dbReference type="GO" id="GO:0008270">
    <property type="term" value="F:zinc ion binding"/>
    <property type="evidence" value="ECO:0007669"/>
    <property type="project" value="UniProtKB-KW"/>
</dbReference>
<keyword evidence="9" id="KW-0539">Nucleus</keyword>
<reference evidence="13" key="1">
    <citation type="submission" date="2022-11" db="UniProtKB">
        <authorList>
            <consortium name="WormBaseParasite"/>
        </authorList>
    </citation>
    <scope>IDENTIFICATION</scope>
</reference>
<feature type="domain" description="Nuclear receptor" evidence="11">
    <location>
        <begin position="695"/>
        <end position="769"/>
    </location>
</feature>
<evidence type="ECO:0000256" key="3">
    <source>
        <dbReference type="ARBA" id="ARBA00022771"/>
    </source>
</evidence>
<evidence type="ECO:0000256" key="10">
    <source>
        <dbReference type="SAM" id="MobiDB-lite"/>
    </source>
</evidence>
<comment type="similarity">
    <text evidence="1">Belongs to the nuclear hormone receptor family.</text>
</comment>
<dbReference type="GO" id="GO:0003700">
    <property type="term" value="F:DNA-binding transcription factor activity"/>
    <property type="evidence" value="ECO:0007669"/>
    <property type="project" value="InterPro"/>
</dbReference>
<dbReference type="SMART" id="SM00399">
    <property type="entry name" value="ZnF_C4"/>
    <property type="match status" value="2"/>
</dbReference>
<dbReference type="InterPro" id="IPR001628">
    <property type="entry name" value="Znf_hrmn_rcpt"/>
</dbReference>
<feature type="region of interest" description="Disordered" evidence="10">
    <location>
        <begin position="182"/>
        <end position="219"/>
    </location>
</feature>
<dbReference type="Pfam" id="PF00105">
    <property type="entry name" value="zf-C4"/>
    <property type="match status" value="2"/>
</dbReference>
<dbReference type="InterPro" id="IPR013088">
    <property type="entry name" value="Znf_NHR/GATA"/>
</dbReference>
<dbReference type="WBParaSite" id="ACRNAN_scaffold6958.g14383.t1">
    <property type="protein sequence ID" value="ACRNAN_scaffold6958.g14383.t1"/>
    <property type="gene ID" value="ACRNAN_scaffold6958.g14383"/>
</dbReference>
<evidence type="ECO:0000256" key="6">
    <source>
        <dbReference type="ARBA" id="ARBA00023125"/>
    </source>
</evidence>
<name>A0A914EB70_9BILA</name>
<evidence type="ECO:0000256" key="8">
    <source>
        <dbReference type="ARBA" id="ARBA00023170"/>
    </source>
</evidence>